<evidence type="ECO:0000313" key="2">
    <source>
        <dbReference type="EMBL" id="GET05925.1"/>
    </source>
</evidence>
<sequence>MTKNNIRSLFWSGYSLTKLIVKVFIYLVFIFYILNISTKANNLSTQLLFFIIGGLVLIGSLYYEYLKYLYSNMIEALTRRCSITDAEVKKINLINRDFFNGFNGSIIIFNSLLLIDKGKYEECLSYMEKNYDFFHGTLDYLFIYHHNRAYCHLFLKNYQAGITDCTNLLEFKNISKKKYSPLFSFDEIIGIKYHLEGLHRKAIRSFKKVDINRLNEREKTYIYYFISLAYRELHDDSKVGLYLKKLRISGNELAIAQNTNYKGGELNEKFQ</sequence>
<dbReference type="Proteomes" id="UP000494265">
    <property type="component" value="Unassembled WGS sequence"/>
</dbReference>
<protein>
    <submittedName>
        <fullName evidence="2">Uncharacterized protein</fullName>
    </submittedName>
</protein>
<evidence type="ECO:0000313" key="3">
    <source>
        <dbReference type="EMBL" id="GET12822.1"/>
    </source>
</evidence>
<reference evidence="2" key="2">
    <citation type="submission" date="2019-10" db="EMBL/GenBank/DDBJ databases">
        <title>Lactobacillus agilis SY212 Whole Genome Sequencing Project.</title>
        <authorList>
            <person name="Suzuki S."/>
            <person name="Endo A."/>
            <person name="Maeno S."/>
            <person name="Shiwa Y."/>
            <person name="Matsutani M."/>
            <person name="Kajikawa A."/>
        </authorList>
    </citation>
    <scope>NUCLEOTIDE SEQUENCE</scope>
    <source>
        <strain evidence="2">SY212</strain>
    </source>
</reference>
<dbReference type="InterPro" id="IPR011990">
    <property type="entry name" value="TPR-like_helical_dom_sf"/>
</dbReference>
<dbReference type="EMBL" id="BLAM01000098">
    <property type="protein sequence ID" value="GET05925.1"/>
    <property type="molecule type" value="Genomic_DNA"/>
</dbReference>
<reference evidence="3" key="1">
    <citation type="submission" date="2019-10" db="EMBL/GenBank/DDBJ databases">
        <title>Lactobacillus agilis SN811 Whole Genome Sequencing Project.</title>
        <authorList>
            <person name="Suzuki S."/>
            <person name="Endo A."/>
            <person name="Maeno S."/>
            <person name="Shiwa Y."/>
            <person name="Matsutani M."/>
            <person name="Kajikawa A."/>
        </authorList>
    </citation>
    <scope>NUCLEOTIDE SEQUENCE</scope>
    <source>
        <strain evidence="3">SN811</strain>
    </source>
</reference>
<name>A0A6F9XL55_9LACO</name>
<accession>A0A6F9XL55</accession>
<feature type="transmembrane region" description="Helical" evidence="1">
    <location>
        <begin position="20"/>
        <end position="37"/>
    </location>
</feature>
<gene>
    <name evidence="3" type="ORF">SN811_13220</name>
    <name evidence="2" type="ORF">SY212_09550</name>
</gene>
<dbReference type="SUPFAM" id="SSF48452">
    <property type="entry name" value="TPR-like"/>
    <property type="match status" value="1"/>
</dbReference>
<organism evidence="2">
    <name type="scientific">Ligilactobacillus agilis</name>
    <dbReference type="NCBI Taxonomy" id="1601"/>
    <lineage>
        <taxon>Bacteria</taxon>
        <taxon>Bacillati</taxon>
        <taxon>Bacillota</taxon>
        <taxon>Bacilli</taxon>
        <taxon>Lactobacillales</taxon>
        <taxon>Lactobacillaceae</taxon>
        <taxon>Ligilactobacillus</taxon>
    </lineage>
</organism>
<keyword evidence="1" id="KW-0472">Membrane</keyword>
<dbReference type="RefSeq" id="WP_172577452.1">
    <property type="nucleotide sequence ID" value="NZ_BLAM01000098.1"/>
</dbReference>
<dbReference type="Proteomes" id="UP000494160">
    <property type="component" value="Unassembled WGS sequence"/>
</dbReference>
<dbReference type="EMBL" id="BLAP01000050">
    <property type="protein sequence ID" value="GET12822.1"/>
    <property type="molecule type" value="Genomic_DNA"/>
</dbReference>
<proteinExistence type="predicted"/>
<comment type="caution">
    <text evidence="2">The sequence shown here is derived from an EMBL/GenBank/DDBJ whole genome shotgun (WGS) entry which is preliminary data.</text>
</comment>
<keyword evidence="1" id="KW-0812">Transmembrane</keyword>
<keyword evidence="1" id="KW-1133">Transmembrane helix</keyword>
<dbReference type="AlphaFoldDB" id="A0A6F9XL55"/>
<feature type="transmembrane region" description="Helical" evidence="1">
    <location>
        <begin position="43"/>
        <end position="63"/>
    </location>
</feature>
<evidence type="ECO:0000256" key="1">
    <source>
        <dbReference type="SAM" id="Phobius"/>
    </source>
</evidence>